<dbReference type="GO" id="GO:0030036">
    <property type="term" value="P:actin cytoskeleton organization"/>
    <property type="evidence" value="ECO:0007669"/>
    <property type="project" value="TreeGrafter"/>
</dbReference>
<dbReference type="PANTHER" id="PTHR10653">
    <property type="entry name" value="F-ACTIN-CAPPING PROTEIN SUBUNIT ALPHA"/>
    <property type="match status" value="1"/>
</dbReference>
<sequence length="329" mass="36339">MDPRIEAASNFLLQSPPGEINDVLNDVRSIISDDDLLKDGILPALREYNLAQFSVVDVPGADHQSIISEAARVPTLEGVEEDEQRFLDPRSKTSFVFNHIGLEASDPQSVEPDPDAEPFRHALETALLSYLSSHFLDGVGSVFATPGTPNHFVIQIVANKYNAPNYWSGRWRSEYVVDLNENQVTGRILVHVHYYEQGNVSIISLFSPHPSEKKLTVSFPFAFLSPRNQTIRAHQVQLATTHNLSLTLPPAVVTASAGAAASKILALIGEEEGTYQKSLNETYYEMGEKTFKGLRRALPMTRQKIDWDKVLGYKLGAELTSSKGVFGSA</sequence>
<name>A0A9P7K4T0_9AGAR</name>
<comment type="subunit">
    <text evidence="3">Heterodimer of an alpha and a beta subunit.</text>
</comment>
<evidence type="ECO:0000256" key="1">
    <source>
        <dbReference type="ARBA" id="ARBA00022467"/>
    </source>
</evidence>
<dbReference type="SUPFAM" id="SSF90096">
    <property type="entry name" value="Subunits of heterodimeric actin filament capping protein Capz"/>
    <property type="match status" value="1"/>
</dbReference>
<evidence type="ECO:0000256" key="3">
    <source>
        <dbReference type="RuleBase" id="RU365077"/>
    </source>
</evidence>
<dbReference type="Proteomes" id="UP000717328">
    <property type="component" value="Unassembled WGS sequence"/>
</dbReference>
<dbReference type="GO" id="GO:0030479">
    <property type="term" value="C:actin cortical patch"/>
    <property type="evidence" value="ECO:0007669"/>
    <property type="project" value="TreeGrafter"/>
</dbReference>
<dbReference type="PRINTS" id="PR00191">
    <property type="entry name" value="FACTINCAPA"/>
</dbReference>
<dbReference type="AlphaFoldDB" id="A0A9P7K4T0"/>
<dbReference type="GO" id="GO:0051015">
    <property type="term" value="F:actin filament binding"/>
    <property type="evidence" value="ECO:0007669"/>
    <property type="project" value="TreeGrafter"/>
</dbReference>
<dbReference type="Gene3D" id="3.90.1150.210">
    <property type="entry name" value="F-actin capping protein, beta subunit"/>
    <property type="match status" value="1"/>
</dbReference>
<dbReference type="InterPro" id="IPR042276">
    <property type="entry name" value="CapZ_alpha/beta_2"/>
</dbReference>
<dbReference type="InterPro" id="IPR037282">
    <property type="entry name" value="CapZ_alpha/beta"/>
</dbReference>
<comment type="similarity">
    <text evidence="3">Belongs to the F-actin-capping protein alpha subunit family.</text>
</comment>
<organism evidence="4 5">
    <name type="scientific">Sphagnurus paluster</name>
    <dbReference type="NCBI Taxonomy" id="117069"/>
    <lineage>
        <taxon>Eukaryota</taxon>
        <taxon>Fungi</taxon>
        <taxon>Dikarya</taxon>
        <taxon>Basidiomycota</taxon>
        <taxon>Agaricomycotina</taxon>
        <taxon>Agaricomycetes</taxon>
        <taxon>Agaricomycetidae</taxon>
        <taxon>Agaricales</taxon>
        <taxon>Tricholomatineae</taxon>
        <taxon>Lyophyllaceae</taxon>
        <taxon>Sphagnurus</taxon>
    </lineage>
</organism>
<dbReference type="InterPro" id="IPR002189">
    <property type="entry name" value="CapZ_alpha"/>
</dbReference>
<dbReference type="OrthoDB" id="340550at2759"/>
<evidence type="ECO:0000256" key="2">
    <source>
        <dbReference type="ARBA" id="ARBA00023203"/>
    </source>
</evidence>
<proteinExistence type="inferred from homology"/>
<reference evidence="4" key="1">
    <citation type="submission" date="2021-02" db="EMBL/GenBank/DDBJ databases">
        <authorList>
            <person name="Nieuwenhuis M."/>
            <person name="Van De Peppel L.J.J."/>
        </authorList>
    </citation>
    <scope>NUCLEOTIDE SEQUENCE</scope>
    <source>
        <strain evidence="4">D49</strain>
    </source>
</reference>
<keyword evidence="2 3" id="KW-0009">Actin-binding</keyword>
<evidence type="ECO:0000313" key="5">
    <source>
        <dbReference type="Proteomes" id="UP000717328"/>
    </source>
</evidence>
<dbReference type="Gene3D" id="3.30.1140.60">
    <property type="entry name" value="F-actin capping protein, alpha subunit"/>
    <property type="match status" value="1"/>
</dbReference>
<accession>A0A9P7K4T0</accession>
<dbReference type="EMBL" id="JABCKI010005772">
    <property type="protein sequence ID" value="KAG5638246.1"/>
    <property type="molecule type" value="Genomic_DNA"/>
</dbReference>
<keyword evidence="1 3" id="KW-0117">Actin capping</keyword>
<reference evidence="4" key="2">
    <citation type="submission" date="2021-10" db="EMBL/GenBank/DDBJ databases">
        <title>Phylogenomics reveals ancestral predisposition of the termite-cultivated fungus Termitomyces towards a domesticated lifestyle.</title>
        <authorList>
            <person name="Auxier B."/>
            <person name="Grum-Grzhimaylo A."/>
            <person name="Cardenas M.E."/>
            <person name="Lodge J.D."/>
            <person name="Laessoe T."/>
            <person name="Pedersen O."/>
            <person name="Smith M.E."/>
            <person name="Kuyper T.W."/>
            <person name="Franco-Molano E.A."/>
            <person name="Baroni T.J."/>
            <person name="Aanen D.K."/>
        </authorList>
    </citation>
    <scope>NUCLEOTIDE SEQUENCE</scope>
    <source>
        <strain evidence="4">D49</strain>
    </source>
</reference>
<dbReference type="Pfam" id="PF01267">
    <property type="entry name" value="F-actin_cap_A"/>
    <property type="match status" value="2"/>
</dbReference>
<keyword evidence="5" id="KW-1185">Reference proteome</keyword>
<gene>
    <name evidence="4" type="ORF">H0H81_001015</name>
</gene>
<evidence type="ECO:0000313" key="4">
    <source>
        <dbReference type="EMBL" id="KAG5638246.1"/>
    </source>
</evidence>
<dbReference type="GO" id="GO:0008290">
    <property type="term" value="C:F-actin capping protein complex"/>
    <property type="evidence" value="ECO:0007669"/>
    <property type="project" value="UniProtKB-UniRule"/>
</dbReference>
<protein>
    <recommendedName>
        <fullName evidence="3">F-actin-capping protein subunit alpha</fullName>
    </recommendedName>
</protein>
<comment type="caution">
    <text evidence="4">The sequence shown here is derived from an EMBL/GenBank/DDBJ whole genome shotgun (WGS) entry which is preliminary data.</text>
</comment>
<dbReference type="PANTHER" id="PTHR10653:SF0">
    <property type="entry name" value="F-ACTIN-CAPPING PROTEIN SUBUNIT ALPHA"/>
    <property type="match status" value="1"/>
</dbReference>
<dbReference type="InterPro" id="IPR042489">
    <property type="entry name" value="CapZ_alpha_1"/>
</dbReference>
<dbReference type="GO" id="GO:0051016">
    <property type="term" value="P:barbed-end actin filament capping"/>
    <property type="evidence" value="ECO:0007669"/>
    <property type="project" value="UniProtKB-UniRule"/>
</dbReference>
<comment type="function">
    <text evidence="3">F-actin-capping proteins bind in a Ca(2+)-independent manner to the fast growing ends of actin filaments (barbed end) thereby blocking the exchange of subunits at these ends. Unlike other capping proteins (such as gelsolin and severin), these proteins do not sever actin filaments.</text>
</comment>